<evidence type="ECO:0000313" key="5">
    <source>
        <dbReference type="EMBL" id="CDL11019.1"/>
    </source>
</evidence>
<dbReference type="GO" id="GO:0016614">
    <property type="term" value="F:oxidoreductase activity, acting on CH-OH group of donors"/>
    <property type="evidence" value="ECO:0007669"/>
    <property type="project" value="UniProtKB-ARBA"/>
</dbReference>
<evidence type="ECO:0000256" key="4">
    <source>
        <dbReference type="SAM" id="MobiDB-lite"/>
    </source>
</evidence>
<dbReference type="AlphaFoldDB" id="W1DSC1"/>
<organism evidence="5 6">
    <name type="scientific">Klebsiella pneumoniae IS43</name>
    <dbReference type="NCBI Taxonomy" id="1432552"/>
    <lineage>
        <taxon>Bacteria</taxon>
        <taxon>Pseudomonadati</taxon>
        <taxon>Pseudomonadota</taxon>
        <taxon>Gammaproteobacteria</taxon>
        <taxon>Enterobacterales</taxon>
        <taxon>Enterobacteriaceae</taxon>
        <taxon>Klebsiella/Raoultella group</taxon>
        <taxon>Klebsiella</taxon>
        <taxon>Klebsiella pneumoniae complex</taxon>
    </lineage>
</organism>
<name>W1DSC1_KLEPN</name>
<dbReference type="SUPFAM" id="SSF51735">
    <property type="entry name" value="NAD(P)-binding Rossmann-fold domains"/>
    <property type="match status" value="1"/>
</dbReference>
<dbReference type="FunFam" id="3.40.50.720:FF:000097">
    <property type="entry name" value="SDR family oxidoreductase"/>
    <property type="match status" value="1"/>
</dbReference>
<dbReference type="EMBL" id="CBWK010000595">
    <property type="protein sequence ID" value="CDL11019.1"/>
    <property type="molecule type" value="Genomic_DNA"/>
</dbReference>
<proteinExistence type="inferred from homology"/>
<dbReference type="PANTHER" id="PTHR48107:SF16">
    <property type="entry name" value="NADPH-DEPENDENT ALDEHYDE REDUCTASE 1, CHLOROPLASTIC"/>
    <property type="match status" value="1"/>
</dbReference>
<dbReference type="eggNOG" id="COG1028">
    <property type="taxonomic scope" value="Bacteria"/>
</dbReference>
<accession>W1DSC1</accession>
<dbReference type="PRINTS" id="PR00081">
    <property type="entry name" value="GDHRDH"/>
</dbReference>
<keyword evidence="6" id="KW-1185">Reference proteome</keyword>
<dbReference type="InterPro" id="IPR036291">
    <property type="entry name" value="NAD(P)-bd_dom_sf"/>
</dbReference>
<dbReference type="Pfam" id="PF13561">
    <property type="entry name" value="adh_short_C2"/>
    <property type="match status" value="1"/>
</dbReference>
<dbReference type="Proteomes" id="UP000019183">
    <property type="component" value="Unassembled WGS sequence"/>
</dbReference>
<dbReference type="PRINTS" id="PR00080">
    <property type="entry name" value="SDRFAMILY"/>
</dbReference>
<dbReference type="InterPro" id="IPR002347">
    <property type="entry name" value="SDR_fam"/>
</dbReference>
<evidence type="ECO:0000256" key="3">
    <source>
        <dbReference type="ARBA" id="ARBA00067437"/>
    </source>
</evidence>
<protein>
    <recommendedName>
        <fullName evidence="3">Uncharacterized oxidoreductase YghA</fullName>
    </recommendedName>
</protein>
<comment type="similarity">
    <text evidence="1">Belongs to the short-chain dehydrogenases/reductases (SDR) family.</text>
</comment>
<dbReference type="Gene3D" id="3.40.50.720">
    <property type="entry name" value="NAD(P)-binding Rossmann-like Domain"/>
    <property type="match status" value="1"/>
</dbReference>
<evidence type="ECO:0000256" key="1">
    <source>
        <dbReference type="ARBA" id="ARBA00006484"/>
    </source>
</evidence>
<dbReference type="PANTHER" id="PTHR48107">
    <property type="entry name" value="NADPH-DEPENDENT ALDEHYDE REDUCTASE-LIKE PROTEIN, CHLOROPLASTIC-RELATED"/>
    <property type="match status" value="1"/>
</dbReference>
<feature type="region of interest" description="Disordered" evidence="4">
    <location>
        <begin position="1"/>
        <end position="54"/>
    </location>
</feature>
<evidence type="ECO:0000256" key="2">
    <source>
        <dbReference type="ARBA" id="ARBA00023002"/>
    </source>
</evidence>
<evidence type="ECO:0000313" key="6">
    <source>
        <dbReference type="Proteomes" id="UP000019183"/>
    </source>
</evidence>
<keyword evidence="2" id="KW-0560">Oxidoreductase</keyword>
<reference evidence="5" key="1">
    <citation type="submission" date="2013-10" db="EMBL/GenBank/DDBJ databases">
        <title>Antibiotic resistance diversity of beta-lactamase producers in the General Hospital Vienna.</title>
        <authorList>
            <person name="Barisic I."/>
            <person name="Mitteregger D."/>
            <person name="Hirschl A.M."/>
            <person name="Noehammer C."/>
            <person name="Wiesinger-Mayr H."/>
        </authorList>
    </citation>
    <scope>NUCLEOTIDE SEQUENCE [LARGE SCALE GENOMIC DNA]</scope>
    <source>
        <strain evidence="5">IS43</strain>
    </source>
</reference>
<comment type="caution">
    <text evidence="5">The sequence shown here is derived from an EMBL/GenBank/DDBJ whole genome shotgun (WGS) entry which is preliminary data.</text>
</comment>
<sequence length="372" mass="39894">MQDEKPPMKKLPTSMLPEETAPRPEFPEQEQTPPGLDAEMEPSPDHGETSYTGSGRLAGKKALITGGDSGIGRAVAIAFAREGADVAINYLPEEQKDADEVIALIKAEGRTAVALPGDIRSESFCQSLVADAVEQLGGLSILVNNAGRQQYCETLEELTTEDFDATFKTNVYAPFWITRAALPHLQAGSAIINTTSVQAYKPSPILLDYAQTKACLAIFTKSLAKQVAKRGIRVNAVAPGPYWTVLQSSGGQPDEKVKQFGKDTPMGRPGQPVEIAPLYVTLHPMPAHIPPDRCGALTAGMVWSKPPGIPTRASARGIFPANPCGYILAPRLPVAAIFFLSCTPLLWPHAMMSARRCALTLAPTPPLRTTDE</sequence>